<name>A0A383UMY2_BLUHO</name>
<organism evidence="5 6">
    <name type="scientific">Blumeria hordei</name>
    <name type="common">Barley powdery mildew</name>
    <name type="synonym">Blumeria graminis f. sp. hordei</name>
    <dbReference type="NCBI Taxonomy" id="2867405"/>
    <lineage>
        <taxon>Eukaryota</taxon>
        <taxon>Fungi</taxon>
        <taxon>Dikarya</taxon>
        <taxon>Ascomycota</taxon>
        <taxon>Pezizomycotina</taxon>
        <taxon>Leotiomycetes</taxon>
        <taxon>Erysiphales</taxon>
        <taxon>Erysiphaceae</taxon>
        <taxon>Blumeria</taxon>
    </lineage>
</organism>
<dbReference type="VEuPathDB" id="FungiDB:BLGHR1_11894"/>
<evidence type="ECO:0000256" key="1">
    <source>
        <dbReference type="ARBA" id="ARBA00001255"/>
    </source>
</evidence>
<proteinExistence type="predicted"/>
<dbReference type="Proteomes" id="UP000275772">
    <property type="component" value="Unassembled WGS sequence"/>
</dbReference>
<evidence type="ECO:0000313" key="5">
    <source>
        <dbReference type="EMBL" id="SZF01139.1"/>
    </source>
</evidence>
<gene>
    <name evidence="5" type="ORF">BLGHR1_11894</name>
</gene>
<protein>
    <recommendedName>
        <fullName evidence="2">alpha-galactosidase</fullName>
        <ecNumber evidence="2">3.2.1.22</ecNumber>
    </recommendedName>
</protein>
<dbReference type="PANTHER" id="PTHR35273">
    <property type="entry name" value="ALPHA-1,4 POLYGALACTOSAMINIDASE, PUTATIVE (AFU_ORTHOLOGUE AFUA_3G07890)-RELATED"/>
    <property type="match status" value="1"/>
</dbReference>
<dbReference type="EMBL" id="UNSH01000036">
    <property type="protein sequence ID" value="SZF01139.1"/>
    <property type="molecule type" value="Genomic_DNA"/>
</dbReference>
<evidence type="ECO:0000256" key="2">
    <source>
        <dbReference type="ARBA" id="ARBA00012755"/>
    </source>
</evidence>
<evidence type="ECO:0000313" key="6">
    <source>
        <dbReference type="Proteomes" id="UP000275772"/>
    </source>
</evidence>
<dbReference type="EC" id="3.2.1.22" evidence="2"/>
<comment type="catalytic activity">
    <reaction evidence="1">
        <text>Hydrolysis of terminal, non-reducing alpha-D-galactose residues in alpha-D-galactosides, including galactose oligosaccharides, galactomannans and galactolipids.</text>
        <dbReference type="EC" id="3.2.1.22"/>
    </reaction>
</comment>
<evidence type="ECO:0000256" key="3">
    <source>
        <dbReference type="SAM" id="Phobius"/>
    </source>
</evidence>
<dbReference type="SUPFAM" id="SSF51445">
    <property type="entry name" value="(Trans)glycosidases"/>
    <property type="match status" value="1"/>
</dbReference>
<dbReference type="Gene3D" id="3.20.20.70">
    <property type="entry name" value="Aldolase class I"/>
    <property type="match status" value="1"/>
</dbReference>
<dbReference type="InterPro" id="IPR013785">
    <property type="entry name" value="Aldolase_TIM"/>
</dbReference>
<dbReference type="GO" id="GO:0004557">
    <property type="term" value="F:alpha-galactosidase activity"/>
    <property type="evidence" value="ECO:0007669"/>
    <property type="project" value="UniProtKB-EC"/>
</dbReference>
<dbReference type="PANTHER" id="PTHR35273:SF2">
    <property type="entry name" value="ALPHA-GALACTOSIDASE"/>
    <property type="match status" value="1"/>
</dbReference>
<accession>A0A383UMY2</accession>
<sequence>MKLPQSFGCPRKEWLLVATICLVTASILGVGLGIGLGRKHSLHSAPNSSIFTTPGSFWRPVVGTHWQIILNHTLSDQGYDVPIYDIDLFLTTAKAIAHLHAARRRVICYFSAGSYEPFRPDSDKFESRDKGLALDGWPDEYWLDTRSLNVRNVMRARLALAAQIGCDGVDPDNIDGYDNATGFNLTAADAIDFIEFLANEAHHHNVSIGLKNAGALVPFVLRLMEWEVTEQCVQYDECQMFRPFVDVDKPVFHIEYANDLATQRTAVCRDEQARGFSTVLKDISLDSRVVRC</sequence>
<keyword evidence="3" id="KW-0812">Transmembrane</keyword>
<feature type="domain" description="Glycoside-hydrolase family GH114 TIM-barrel" evidence="4">
    <location>
        <begin position="65"/>
        <end position="286"/>
    </location>
</feature>
<keyword evidence="3" id="KW-1133">Transmembrane helix</keyword>
<dbReference type="InterPro" id="IPR004352">
    <property type="entry name" value="GH114_TIM-barrel"/>
</dbReference>
<dbReference type="AlphaFoldDB" id="A0A383UMY2"/>
<dbReference type="Pfam" id="PF03537">
    <property type="entry name" value="Glyco_hydro_114"/>
    <property type="match status" value="1"/>
</dbReference>
<keyword evidence="3" id="KW-0472">Membrane</keyword>
<reference evidence="5 6" key="1">
    <citation type="submission" date="2017-11" db="EMBL/GenBank/DDBJ databases">
        <authorList>
            <person name="Kracher B."/>
        </authorList>
    </citation>
    <scope>NUCLEOTIDE SEQUENCE [LARGE SCALE GENOMIC DNA]</scope>
    <source>
        <strain evidence="5 6">RACE1</strain>
    </source>
</reference>
<dbReference type="InterPro" id="IPR017853">
    <property type="entry name" value="GH"/>
</dbReference>
<feature type="transmembrane region" description="Helical" evidence="3">
    <location>
        <begin position="14"/>
        <end position="36"/>
    </location>
</feature>
<evidence type="ECO:0000259" key="4">
    <source>
        <dbReference type="Pfam" id="PF03537"/>
    </source>
</evidence>